<sequence>MVTVRISSLVFLASCAVAIADVAPISSTKDYIRRMQVLGDQIVRACHNTHLDPQWSTDGSHLLLHREVMKQGKWEHRLELLDASTNKIVSESLWKELGPRVKEVIPEGEKWTYGSRGIQAFKVDGAGMLFRFKRPLRGWWRYEKNTLVAVANPKPSEQAPRNPRAASGEVRVQGGKVWFKPTGGKERSLGDVPADGNYEANPVWAPDGVSFYLNFQRPGQRRMVTVVESSPDDQLQPKTHAFRYDKPGDRVDLREPHVYFTDGRAAMLYNRSLVQNPFYIAPAVWSKEGKYLEFEITERGYGRQCLVRMNVATGKQQIMIDEKDDRFIHLDFVRYRRDLKKSGELLWASDRDGWRHLYLLDSETYQVKSQITKGDWHFRKMLYIDEENRVLYLMANGREKDQDPYHLHAYRVNFDGSNLTRLTEGDGTHKVTLSADKKWFLDEWSRVDKPHVWQLRRLHDGKLVRQLGAADTSGLKTAGVLLPERFHCKDRNGKFDIWGVIHYPADFDPAKKYPVLEQIYAGPQGAFVPKSFTNYPNELTRFGFVVVQIDGLGTAYRAPDFSKFAYKNLVDSGFPDRIKWMREAAKSRPWMDLTRVGIFGGSAGGQSAMGALLHHSDFYKAAVADCGCHDNRVDKIWWNEQWMDWPVGPHYQEQSNVTNAHKLEGNLLLSVGELDRNVDPASTMQVVNALIKADKDFELLVVPGASHHAGELPYMRRKRMQFFKKHLGE</sequence>
<keyword evidence="2" id="KW-0732">Signal</keyword>
<feature type="signal peptide" evidence="2">
    <location>
        <begin position="1"/>
        <end position="20"/>
    </location>
</feature>
<evidence type="ECO:0000259" key="4">
    <source>
        <dbReference type="Pfam" id="PF00930"/>
    </source>
</evidence>
<gene>
    <name evidence="5" type="ORF">NT6N_21000</name>
</gene>
<name>A0AAT9FM18_9BACT</name>
<dbReference type="KEGG" id="osu:NT6N_21000"/>
<protein>
    <recommendedName>
        <fullName evidence="6">Peptidase S9</fullName>
    </recommendedName>
</protein>
<evidence type="ECO:0000259" key="3">
    <source>
        <dbReference type="Pfam" id="PF00326"/>
    </source>
</evidence>
<evidence type="ECO:0008006" key="6">
    <source>
        <dbReference type="Google" id="ProtNLM"/>
    </source>
</evidence>
<accession>A0AAT9FM18</accession>
<dbReference type="InterPro" id="IPR001375">
    <property type="entry name" value="Peptidase_S9_cat"/>
</dbReference>
<dbReference type="PANTHER" id="PTHR11731">
    <property type="entry name" value="PROTEASE FAMILY S9B,C DIPEPTIDYL-PEPTIDASE IV-RELATED"/>
    <property type="match status" value="1"/>
</dbReference>
<feature type="chain" id="PRO_5043725682" description="Peptidase S9" evidence="2">
    <location>
        <begin position="21"/>
        <end position="729"/>
    </location>
</feature>
<evidence type="ECO:0000256" key="2">
    <source>
        <dbReference type="SAM" id="SignalP"/>
    </source>
</evidence>
<organism evidence="5">
    <name type="scientific">Oceaniferula spumae</name>
    <dbReference type="NCBI Taxonomy" id="2979115"/>
    <lineage>
        <taxon>Bacteria</taxon>
        <taxon>Pseudomonadati</taxon>
        <taxon>Verrucomicrobiota</taxon>
        <taxon>Verrucomicrobiia</taxon>
        <taxon>Verrucomicrobiales</taxon>
        <taxon>Verrucomicrobiaceae</taxon>
        <taxon>Oceaniferula</taxon>
    </lineage>
</organism>
<dbReference type="GO" id="GO:0008236">
    <property type="term" value="F:serine-type peptidase activity"/>
    <property type="evidence" value="ECO:0007669"/>
    <property type="project" value="InterPro"/>
</dbReference>
<feature type="region of interest" description="Disordered" evidence="1">
    <location>
        <begin position="228"/>
        <end position="247"/>
    </location>
</feature>
<dbReference type="InterPro" id="IPR002469">
    <property type="entry name" value="Peptidase_S9B_N"/>
</dbReference>
<dbReference type="PANTHER" id="PTHR11731:SF118">
    <property type="entry name" value="BLR1971 PROTEIN"/>
    <property type="match status" value="1"/>
</dbReference>
<dbReference type="Pfam" id="PF00930">
    <property type="entry name" value="DPPIV_N"/>
    <property type="match status" value="1"/>
</dbReference>
<dbReference type="Gene3D" id="3.40.50.1820">
    <property type="entry name" value="alpha/beta hydrolase"/>
    <property type="match status" value="1"/>
</dbReference>
<dbReference type="AlphaFoldDB" id="A0AAT9FM18"/>
<feature type="domain" description="Peptidase S9 prolyl oligopeptidase catalytic" evidence="3">
    <location>
        <begin position="537"/>
        <end position="728"/>
    </location>
</feature>
<proteinExistence type="predicted"/>
<dbReference type="EMBL" id="AP026866">
    <property type="protein sequence ID" value="BDS07060.1"/>
    <property type="molecule type" value="Genomic_DNA"/>
</dbReference>
<reference evidence="5" key="1">
    <citation type="submission" date="2024-07" db="EMBL/GenBank/DDBJ databases">
        <title>Complete genome sequence of Verrucomicrobiaceae bacterium NT6N.</title>
        <authorList>
            <person name="Huang C."/>
            <person name="Takami H."/>
            <person name="Hamasaki K."/>
        </authorList>
    </citation>
    <scope>NUCLEOTIDE SEQUENCE</scope>
    <source>
        <strain evidence="5">NT6N</strain>
    </source>
</reference>
<dbReference type="GO" id="GO:0006508">
    <property type="term" value="P:proteolysis"/>
    <property type="evidence" value="ECO:0007669"/>
    <property type="project" value="InterPro"/>
</dbReference>
<dbReference type="InterPro" id="IPR029058">
    <property type="entry name" value="AB_hydrolase_fold"/>
</dbReference>
<dbReference type="InterPro" id="IPR050278">
    <property type="entry name" value="Serine_Prot_S9B/DPPIV"/>
</dbReference>
<dbReference type="Gene3D" id="2.140.10.30">
    <property type="entry name" value="Dipeptidylpeptidase IV, N-terminal domain"/>
    <property type="match status" value="1"/>
</dbReference>
<dbReference type="SUPFAM" id="SSF53474">
    <property type="entry name" value="alpha/beta-Hydrolases"/>
    <property type="match status" value="1"/>
</dbReference>
<evidence type="ECO:0000256" key="1">
    <source>
        <dbReference type="SAM" id="MobiDB-lite"/>
    </source>
</evidence>
<dbReference type="SUPFAM" id="SSF82171">
    <property type="entry name" value="DPP6 N-terminal domain-like"/>
    <property type="match status" value="1"/>
</dbReference>
<dbReference type="Pfam" id="PF00326">
    <property type="entry name" value="Peptidase_S9"/>
    <property type="match status" value="1"/>
</dbReference>
<feature type="domain" description="Dipeptidylpeptidase IV N-terminal" evidence="4">
    <location>
        <begin position="204"/>
        <end position="450"/>
    </location>
</feature>
<evidence type="ECO:0000313" key="5">
    <source>
        <dbReference type="EMBL" id="BDS07060.1"/>
    </source>
</evidence>